<feature type="transmembrane region" description="Helical" evidence="1">
    <location>
        <begin position="33"/>
        <end position="51"/>
    </location>
</feature>
<keyword evidence="1" id="KW-0472">Membrane</keyword>
<name>A0A9E2L0E3_9SPIR</name>
<evidence type="ECO:0000313" key="3">
    <source>
        <dbReference type="Proteomes" id="UP000823914"/>
    </source>
</evidence>
<comment type="caution">
    <text evidence="2">The sequence shown here is derived from an EMBL/GenBank/DDBJ whole genome shotgun (WGS) entry which is preliminary data.</text>
</comment>
<protein>
    <submittedName>
        <fullName evidence="2">Uncharacterized protein</fullName>
    </submittedName>
</protein>
<evidence type="ECO:0000313" key="2">
    <source>
        <dbReference type="EMBL" id="MBU3849233.1"/>
    </source>
</evidence>
<reference evidence="2" key="2">
    <citation type="submission" date="2021-04" db="EMBL/GenBank/DDBJ databases">
        <authorList>
            <person name="Gilroy R."/>
        </authorList>
    </citation>
    <scope>NUCLEOTIDE SEQUENCE</scope>
    <source>
        <strain evidence="2">Gambia15-2214</strain>
    </source>
</reference>
<dbReference type="AlphaFoldDB" id="A0A9E2L0E3"/>
<gene>
    <name evidence="2" type="ORF">IAA16_01555</name>
</gene>
<accession>A0A9E2L0E3</accession>
<dbReference type="Proteomes" id="UP000823914">
    <property type="component" value="Unassembled WGS sequence"/>
</dbReference>
<reference evidence="2" key="1">
    <citation type="journal article" date="2021" name="PeerJ">
        <title>Extensive microbial diversity within the chicken gut microbiome revealed by metagenomics and culture.</title>
        <authorList>
            <person name="Gilroy R."/>
            <person name="Ravi A."/>
            <person name="Getino M."/>
            <person name="Pursley I."/>
            <person name="Horton D.L."/>
            <person name="Alikhan N.F."/>
            <person name="Baker D."/>
            <person name="Gharbi K."/>
            <person name="Hall N."/>
            <person name="Watson M."/>
            <person name="Adriaenssens E.M."/>
            <person name="Foster-Nyarko E."/>
            <person name="Jarju S."/>
            <person name="Secka A."/>
            <person name="Antonio M."/>
            <person name="Oren A."/>
            <person name="Chaudhuri R.R."/>
            <person name="La Ragione R."/>
            <person name="Hildebrand F."/>
            <person name="Pallen M.J."/>
        </authorList>
    </citation>
    <scope>NUCLEOTIDE SEQUENCE</scope>
    <source>
        <strain evidence="2">Gambia15-2214</strain>
    </source>
</reference>
<evidence type="ECO:0000256" key="1">
    <source>
        <dbReference type="SAM" id="Phobius"/>
    </source>
</evidence>
<sequence length="55" mass="6382">MFKWMWLTITLSFAFYIPVVLWSGTYPLVGILMIPKTCAYVWTVAIGFNAMKKEC</sequence>
<dbReference type="EMBL" id="JAHLFV010000035">
    <property type="protein sequence ID" value="MBU3849233.1"/>
    <property type="molecule type" value="Genomic_DNA"/>
</dbReference>
<keyword evidence="1" id="KW-1133">Transmembrane helix</keyword>
<proteinExistence type="predicted"/>
<organism evidence="2 3">
    <name type="scientific">Candidatus Treponema excrementipullorum</name>
    <dbReference type="NCBI Taxonomy" id="2838768"/>
    <lineage>
        <taxon>Bacteria</taxon>
        <taxon>Pseudomonadati</taxon>
        <taxon>Spirochaetota</taxon>
        <taxon>Spirochaetia</taxon>
        <taxon>Spirochaetales</taxon>
        <taxon>Treponemataceae</taxon>
        <taxon>Treponema</taxon>
    </lineage>
</organism>
<keyword evidence="1" id="KW-0812">Transmembrane</keyword>